<evidence type="ECO:0000313" key="1">
    <source>
        <dbReference type="EMBL" id="CAE7339260.1"/>
    </source>
</evidence>
<gene>
    <name evidence="1" type="primary">Gapdh</name>
    <name evidence="1" type="ORF">SPIL2461_LOCUS7968</name>
</gene>
<comment type="caution">
    <text evidence="1">The sequence shown here is derived from an EMBL/GenBank/DDBJ whole genome shotgun (WGS) entry which is preliminary data.</text>
</comment>
<dbReference type="AlphaFoldDB" id="A0A812P7J6"/>
<dbReference type="EMBL" id="CAJNIZ010012860">
    <property type="protein sequence ID" value="CAE7339260.1"/>
    <property type="molecule type" value="Genomic_DNA"/>
</dbReference>
<dbReference type="Proteomes" id="UP000649617">
    <property type="component" value="Unassembled WGS sequence"/>
</dbReference>
<keyword evidence="2" id="KW-1185">Reference proteome</keyword>
<protein>
    <submittedName>
        <fullName evidence="1">Gapdh protein</fullName>
    </submittedName>
</protein>
<accession>A0A812P7J6</accession>
<sequence>MAALPEANEAALLAAEVPHDVCVALDNDGWTISSFRSVVTSLEKFDEVLPELLPDCELSLLQKSQLRAAWRSLQGPDEAMPATSSKSLVPALEASGSWSETFAPRLDASKVSTLKKAFLKNYPSEILTSATCPSLRLLSTAVHQEARKDLKWIPWKFRRTQLASDEAVMSRPNKHARLETLNLTSLLMDDPPTMEIGNDVMGIPTIQRIMSVHDTALVMSGTAHLARLRGKDRVLWTNIFGLVLEKDWITMLLAIKPLRTDLQHVILPWPFSFPRFPSMQVIRLMTPLCLRMRDLANQRDSPNLAAGLGAYSGGELWIQGIRFMRLPFGEWLFGYSVFAKRRSTSAKQKLFDFLGPLRSVLLDFCMKHKAPQRLLARGSMPSSEPLFTESEVSQARSLLFPSLGFREPAEAWAVREDQPFFLNALHRVANFNALHWVANFCEDADIHLFPYLKQGICAGFLNDIPPSHCFRHNSNDPLEDAPLSLHFQNWRSAHVDEAVTANLLQEELDRYPGTVEDARSEWPTGLALGKLGVVRAPGRKERLVLDNSICGANANCVVPERQLMPSEDKRLRLLGMVQSLLRTPRTTRKDLERFIGLAVWACNLFPVMRSMLRTFYHDLYSSAATNYSIDPATWPAISRYLDASLHFVSQPPNTAIPVGGRLLAARHQNISCLADLAKVRLTERRLWLRGSNAASSRRKLSAHSLRALSVAEHWLAYSFPQRSMRAPMQLPFEARADASAKGTSTIIGGYVCHPTLGQLWFSESFSLRDFRDLGVSVSPDMASEISCYEALAQGGLIIAASSLLPSCSVPIRLPSASDNTGAEAALNACFTTLPNQRLRLDLRSLWLPRPHIAVFPPDTPLRWPLPRPDTNAGQVHPSG</sequence>
<organism evidence="1 2">
    <name type="scientific">Symbiodinium pilosum</name>
    <name type="common">Dinoflagellate</name>
    <dbReference type="NCBI Taxonomy" id="2952"/>
    <lineage>
        <taxon>Eukaryota</taxon>
        <taxon>Sar</taxon>
        <taxon>Alveolata</taxon>
        <taxon>Dinophyceae</taxon>
        <taxon>Suessiales</taxon>
        <taxon>Symbiodiniaceae</taxon>
        <taxon>Symbiodinium</taxon>
    </lineage>
</organism>
<reference evidence="1" key="1">
    <citation type="submission" date="2021-02" db="EMBL/GenBank/DDBJ databases">
        <authorList>
            <person name="Dougan E. K."/>
            <person name="Rhodes N."/>
            <person name="Thang M."/>
            <person name="Chan C."/>
        </authorList>
    </citation>
    <scope>NUCLEOTIDE SEQUENCE</scope>
</reference>
<name>A0A812P7J6_SYMPI</name>
<dbReference type="OrthoDB" id="442214at2759"/>
<evidence type="ECO:0000313" key="2">
    <source>
        <dbReference type="Proteomes" id="UP000649617"/>
    </source>
</evidence>
<proteinExistence type="predicted"/>